<evidence type="ECO:0000313" key="3">
    <source>
        <dbReference type="Proteomes" id="UP000831113"/>
    </source>
</evidence>
<organism evidence="2 3">
    <name type="scientific">Hymenobacter tibetensis</name>
    <dbReference type="NCBI Taxonomy" id="497967"/>
    <lineage>
        <taxon>Bacteria</taxon>
        <taxon>Pseudomonadati</taxon>
        <taxon>Bacteroidota</taxon>
        <taxon>Cytophagia</taxon>
        <taxon>Cytophagales</taxon>
        <taxon>Hymenobacteraceae</taxon>
        <taxon>Hymenobacter</taxon>
    </lineage>
</organism>
<feature type="chain" id="PRO_5046761011" evidence="1">
    <location>
        <begin position="24"/>
        <end position="273"/>
    </location>
</feature>
<dbReference type="Proteomes" id="UP000831113">
    <property type="component" value="Chromosome"/>
</dbReference>
<sequence length="273" mass="30171">MRCYLRYLLVAGSVLLVTTATMAQRRHVRDVVVVPEAQVELALSGSDYVLIGFNLVTSPDGGSTFAAGQLRLGYEHFLNQQWSIGATLRVLGGDNYSYGDFLGLDGNITPGVLVRHSGKIGAFNFGQRLGVEYATTFDVLGSDNENRALTRLRLDVDRVFPLGGKLAVRPRLAYEPVTYLRLQRDENDIKERVIDFGNLRAEVGVRLSPHVDFTPWVASQTYYINSLPQYDALGQQTGGGRTNLVTPTLGIDLRLTLFSGSSTTERYQLPTQH</sequence>
<gene>
    <name evidence="2" type="ORF">MTX78_19160</name>
</gene>
<dbReference type="RefSeq" id="WP_243797512.1">
    <property type="nucleotide sequence ID" value="NZ_CP094669.1"/>
</dbReference>
<proteinExistence type="predicted"/>
<accession>A0ABY4D2P5</accession>
<protein>
    <submittedName>
        <fullName evidence="2">Uncharacterized protein</fullName>
    </submittedName>
</protein>
<keyword evidence="3" id="KW-1185">Reference proteome</keyword>
<evidence type="ECO:0000256" key="1">
    <source>
        <dbReference type="SAM" id="SignalP"/>
    </source>
</evidence>
<keyword evidence="1" id="KW-0732">Signal</keyword>
<reference evidence="2 3" key="1">
    <citation type="submission" date="2022-03" db="EMBL/GenBank/DDBJ databases">
        <title>Hymenobactersp. isolated from the air.</title>
        <authorList>
            <person name="Won M."/>
            <person name="Kwon S.-W."/>
        </authorList>
    </citation>
    <scope>NUCLEOTIDE SEQUENCE [LARGE SCALE GENOMIC DNA]</scope>
    <source>
        <strain evidence="2 3">KACC 21982</strain>
    </source>
</reference>
<dbReference type="EMBL" id="CP094669">
    <property type="protein sequence ID" value="UOG74228.1"/>
    <property type="molecule type" value="Genomic_DNA"/>
</dbReference>
<evidence type="ECO:0000313" key="2">
    <source>
        <dbReference type="EMBL" id="UOG74228.1"/>
    </source>
</evidence>
<feature type="signal peptide" evidence="1">
    <location>
        <begin position="1"/>
        <end position="23"/>
    </location>
</feature>
<name>A0ABY4D2P5_9BACT</name>